<keyword evidence="2" id="KW-1185">Reference proteome</keyword>
<sequence>MSTLDACNRKAIWWFAEADGLKRIRWLISERIGRLALSKPQMEVVKAVRVLRPIVVEQPHQTKSELLSDPKADTTPLTSKCSKGARLAQTCRIQARLVSVMRVKEFIPSFSRDCLSSVEGRANEEPKKQLDLRTYIKQRFTAIRIKVHGYCLGTNP</sequence>
<dbReference type="Proteomes" id="UP000031668">
    <property type="component" value="Unassembled WGS sequence"/>
</dbReference>
<dbReference type="AlphaFoldDB" id="A0A0C2MRF6"/>
<accession>A0A0C2MRF6</accession>
<proteinExistence type="predicted"/>
<evidence type="ECO:0000313" key="1">
    <source>
        <dbReference type="EMBL" id="KII66865.1"/>
    </source>
</evidence>
<name>A0A0C2MRF6_THEKT</name>
<gene>
    <name evidence="1" type="ORF">RF11_04167</name>
</gene>
<organism evidence="1 2">
    <name type="scientific">Thelohanellus kitauei</name>
    <name type="common">Myxosporean</name>
    <dbReference type="NCBI Taxonomy" id="669202"/>
    <lineage>
        <taxon>Eukaryota</taxon>
        <taxon>Metazoa</taxon>
        <taxon>Cnidaria</taxon>
        <taxon>Myxozoa</taxon>
        <taxon>Myxosporea</taxon>
        <taxon>Bivalvulida</taxon>
        <taxon>Platysporina</taxon>
        <taxon>Myxobolidae</taxon>
        <taxon>Thelohanellus</taxon>
    </lineage>
</organism>
<comment type="caution">
    <text evidence="1">The sequence shown here is derived from an EMBL/GenBank/DDBJ whole genome shotgun (WGS) entry which is preliminary data.</text>
</comment>
<reference evidence="1 2" key="1">
    <citation type="journal article" date="2014" name="Genome Biol. Evol.">
        <title>The genome of the myxosporean Thelohanellus kitauei shows adaptations to nutrient acquisition within its fish host.</title>
        <authorList>
            <person name="Yang Y."/>
            <person name="Xiong J."/>
            <person name="Zhou Z."/>
            <person name="Huo F."/>
            <person name="Miao W."/>
            <person name="Ran C."/>
            <person name="Liu Y."/>
            <person name="Zhang J."/>
            <person name="Feng J."/>
            <person name="Wang M."/>
            <person name="Wang M."/>
            <person name="Wang L."/>
            <person name="Yao B."/>
        </authorList>
    </citation>
    <scope>NUCLEOTIDE SEQUENCE [LARGE SCALE GENOMIC DNA]</scope>
    <source>
        <strain evidence="1">Wuqing</strain>
    </source>
</reference>
<evidence type="ECO:0000313" key="2">
    <source>
        <dbReference type="Proteomes" id="UP000031668"/>
    </source>
</evidence>
<protein>
    <submittedName>
        <fullName evidence="1">Uncharacterized protein</fullName>
    </submittedName>
</protein>
<dbReference type="EMBL" id="JWZT01003426">
    <property type="protein sequence ID" value="KII66865.1"/>
    <property type="molecule type" value="Genomic_DNA"/>
</dbReference>